<proteinExistence type="predicted"/>
<sequence>FFRGYFVRPRFDSTVDKEYVFAQHTSPVCECFMVFALISIDDRTTVNIIGGSYTEDIKEKCGDIASFVPDDSLERYLSELSCARTRFLFQHIRYPKPNVTA</sequence>
<evidence type="ECO:0000313" key="1">
    <source>
        <dbReference type="EMBL" id="KYN21041.1"/>
    </source>
</evidence>
<name>A0A151J8M7_9HYME</name>
<protein>
    <submittedName>
        <fullName evidence="1">Uncharacterized protein</fullName>
    </submittedName>
</protein>
<dbReference type="EMBL" id="KQ979561">
    <property type="protein sequence ID" value="KYN21041.1"/>
    <property type="molecule type" value="Genomic_DNA"/>
</dbReference>
<feature type="non-terminal residue" evidence="1">
    <location>
        <position position="1"/>
    </location>
</feature>
<gene>
    <name evidence="1" type="ORF">ALC57_06602</name>
</gene>
<reference evidence="1 2" key="1">
    <citation type="submission" date="2015-09" db="EMBL/GenBank/DDBJ databases">
        <title>Trachymyrmex cornetzi WGS genome.</title>
        <authorList>
            <person name="Nygaard S."/>
            <person name="Hu H."/>
            <person name="Boomsma J."/>
            <person name="Zhang G."/>
        </authorList>
    </citation>
    <scope>NUCLEOTIDE SEQUENCE [LARGE SCALE GENOMIC DNA]</scope>
    <source>
        <strain evidence="1">Tcor2-1</strain>
        <tissue evidence="1">Whole body</tissue>
    </source>
</reference>
<organism evidence="1 2">
    <name type="scientific">Trachymyrmex cornetzi</name>
    <dbReference type="NCBI Taxonomy" id="471704"/>
    <lineage>
        <taxon>Eukaryota</taxon>
        <taxon>Metazoa</taxon>
        <taxon>Ecdysozoa</taxon>
        <taxon>Arthropoda</taxon>
        <taxon>Hexapoda</taxon>
        <taxon>Insecta</taxon>
        <taxon>Pterygota</taxon>
        <taxon>Neoptera</taxon>
        <taxon>Endopterygota</taxon>
        <taxon>Hymenoptera</taxon>
        <taxon>Apocrita</taxon>
        <taxon>Aculeata</taxon>
        <taxon>Formicoidea</taxon>
        <taxon>Formicidae</taxon>
        <taxon>Myrmicinae</taxon>
        <taxon>Trachymyrmex</taxon>
    </lineage>
</organism>
<evidence type="ECO:0000313" key="2">
    <source>
        <dbReference type="Proteomes" id="UP000078492"/>
    </source>
</evidence>
<accession>A0A151J8M7</accession>
<keyword evidence="2" id="KW-1185">Reference proteome</keyword>
<dbReference type="AlphaFoldDB" id="A0A151J8M7"/>
<dbReference type="Proteomes" id="UP000078492">
    <property type="component" value="Unassembled WGS sequence"/>
</dbReference>